<dbReference type="Gene3D" id="1.10.443.10">
    <property type="entry name" value="Intergrase catalytic core"/>
    <property type="match status" value="1"/>
</dbReference>
<dbReference type="GO" id="GO:0006310">
    <property type="term" value="P:DNA recombination"/>
    <property type="evidence" value="ECO:0007669"/>
    <property type="project" value="InterPro"/>
</dbReference>
<proteinExistence type="predicted"/>
<evidence type="ECO:0000313" key="1">
    <source>
        <dbReference type="EMBL" id="SFI23293.1"/>
    </source>
</evidence>
<accession>A0A1I3GIM5</accession>
<dbReference type="Proteomes" id="UP000199518">
    <property type="component" value="Unassembled WGS sequence"/>
</dbReference>
<keyword evidence="2" id="KW-1185">Reference proteome</keyword>
<dbReference type="EMBL" id="FOQD01000007">
    <property type="protein sequence ID" value="SFI23293.1"/>
    <property type="molecule type" value="Genomic_DNA"/>
</dbReference>
<dbReference type="InterPro" id="IPR013762">
    <property type="entry name" value="Integrase-like_cat_sf"/>
</dbReference>
<dbReference type="RefSeq" id="WP_092049770.1">
    <property type="nucleotide sequence ID" value="NZ_FOQD01000007.1"/>
</dbReference>
<organism evidence="1 2">
    <name type="scientific">Planctomicrobium piriforme</name>
    <dbReference type="NCBI Taxonomy" id="1576369"/>
    <lineage>
        <taxon>Bacteria</taxon>
        <taxon>Pseudomonadati</taxon>
        <taxon>Planctomycetota</taxon>
        <taxon>Planctomycetia</taxon>
        <taxon>Planctomycetales</taxon>
        <taxon>Planctomycetaceae</taxon>
        <taxon>Planctomicrobium</taxon>
    </lineage>
</organism>
<dbReference type="GO" id="GO:0003677">
    <property type="term" value="F:DNA binding"/>
    <property type="evidence" value="ECO:0007669"/>
    <property type="project" value="InterPro"/>
</dbReference>
<protein>
    <recommendedName>
        <fullName evidence="3">Phage integrase family protein</fullName>
    </recommendedName>
</protein>
<evidence type="ECO:0000313" key="2">
    <source>
        <dbReference type="Proteomes" id="UP000199518"/>
    </source>
</evidence>
<name>A0A1I3GIM5_9PLAN</name>
<evidence type="ECO:0008006" key="3">
    <source>
        <dbReference type="Google" id="ProtNLM"/>
    </source>
</evidence>
<gene>
    <name evidence="1" type="ORF">SAMN05421753_10710</name>
</gene>
<dbReference type="STRING" id="1576369.SAMN05421753_10710"/>
<reference evidence="2" key="1">
    <citation type="submission" date="2016-10" db="EMBL/GenBank/DDBJ databases">
        <authorList>
            <person name="Varghese N."/>
            <person name="Submissions S."/>
        </authorList>
    </citation>
    <scope>NUCLEOTIDE SEQUENCE [LARGE SCALE GENOMIC DNA]</scope>
    <source>
        <strain evidence="2">DSM 26348</strain>
    </source>
</reference>
<sequence length="102" mass="11368">MEACDHRQFPVFLTLMLTGLRPGELTHLLLPDDLDLANRLLHSHRMALNTALSEYTRCGASSRTKARYGARKAHSSSVTSLGEAVRGLLIHTKLEQHQHLSP</sequence>
<dbReference type="AlphaFoldDB" id="A0A1I3GIM5"/>
<dbReference type="GO" id="GO:0015074">
    <property type="term" value="P:DNA integration"/>
    <property type="evidence" value="ECO:0007669"/>
    <property type="project" value="InterPro"/>
</dbReference>